<dbReference type="PANTHER" id="PTHR20857:SF15">
    <property type="entry name" value="THIAMINE-PHOSPHATE SYNTHASE"/>
    <property type="match status" value="1"/>
</dbReference>
<dbReference type="PANTHER" id="PTHR20857">
    <property type="entry name" value="THIAMINE-PHOSPHATE PYROPHOSPHORYLASE"/>
    <property type="match status" value="1"/>
</dbReference>
<feature type="domain" description="Thiamine phosphate synthase/TenI" evidence="12">
    <location>
        <begin position="8"/>
        <end position="184"/>
    </location>
</feature>
<sequence>MSTPDLSLYLVTDTEAARRAGRDLPGLVADAARGGVTTVQVREKNQPAGVFLRTVTEVAQALPGHVTLLVNDRVDVFLAARSLGVRVHGVHLGQRDLPAACARDLIGPDAVLGLSAATTAQLSAAAASSARVDYVGVGVVRATATKPDAPAPLGIEGMLKRAGQSRLPAVAIGGITVDDTRALRAGMLRDEASRDGAPGDVAPREGRRAGGSLAGVAVVSGICGAADPVAAARAYRSAWQGAA</sequence>
<dbReference type="InterPro" id="IPR034291">
    <property type="entry name" value="TMP_synthase"/>
</dbReference>
<dbReference type="HAMAP" id="MF_00097">
    <property type="entry name" value="TMP_synthase"/>
    <property type="match status" value="1"/>
</dbReference>
<evidence type="ECO:0000256" key="7">
    <source>
        <dbReference type="ARBA" id="ARBA00047334"/>
    </source>
</evidence>
<evidence type="ECO:0000256" key="2">
    <source>
        <dbReference type="ARBA" id="ARBA00005165"/>
    </source>
</evidence>
<feature type="binding site" evidence="10">
    <location>
        <position position="146"/>
    </location>
    <ligand>
        <name>4-amino-2-methyl-5-(diphosphooxymethyl)pyrimidine</name>
        <dbReference type="ChEBI" id="CHEBI:57841"/>
    </ligand>
</feature>
<comment type="caution">
    <text evidence="13">The sequence shown here is derived from an EMBL/GenBank/DDBJ whole genome shotgun (WGS) entry which is preliminary data.</text>
</comment>
<dbReference type="Proteomes" id="UP001197247">
    <property type="component" value="Unassembled WGS sequence"/>
</dbReference>
<dbReference type="InterPro" id="IPR036206">
    <property type="entry name" value="ThiamineP_synth_sf"/>
</dbReference>
<evidence type="ECO:0000256" key="3">
    <source>
        <dbReference type="ARBA" id="ARBA00022679"/>
    </source>
</evidence>
<organism evidence="13 14">
    <name type="scientific">Kineosporia corallincola</name>
    <dbReference type="NCBI Taxonomy" id="2835133"/>
    <lineage>
        <taxon>Bacteria</taxon>
        <taxon>Bacillati</taxon>
        <taxon>Actinomycetota</taxon>
        <taxon>Actinomycetes</taxon>
        <taxon>Kineosporiales</taxon>
        <taxon>Kineosporiaceae</taxon>
        <taxon>Kineosporia</taxon>
    </lineage>
</organism>
<dbReference type="SUPFAM" id="SSF51391">
    <property type="entry name" value="Thiamin phosphate synthase"/>
    <property type="match status" value="1"/>
</dbReference>
<evidence type="ECO:0000313" key="13">
    <source>
        <dbReference type="EMBL" id="MBT0769519.1"/>
    </source>
</evidence>
<comment type="cofactor">
    <cofactor evidence="10">
        <name>Mg(2+)</name>
        <dbReference type="ChEBI" id="CHEBI:18420"/>
    </cofactor>
    <text evidence="10">Binds 1 Mg(2+) ion per subunit.</text>
</comment>
<feature type="binding site" evidence="10">
    <location>
        <position position="71"/>
    </location>
    <ligand>
        <name>4-amino-2-methyl-5-(diphosphooxymethyl)pyrimidine</name>
        <dbReference type="ChEBI" id="CHEBI:57841"/>
    </ligand>
</feature>
<feature type="binding site" evidence="10">
    <location>
        <begin position="40"/>
        <end position="44"/>
    </location>
    <ligand>
        <name>4-amino-2-methyl-5-(diphosphooxymethyl)pyrimidine</name>
        <dbReference type="ChEBI" id="CHEBI:57841"/>
    </ligand>
</feature>
<feature type="binding site" evidence="10">
    <location>
        <position position="174"/>
    </location>
    <ligand>
        <name>2-[(2R,5Z)-2-carboxy-4-methylthiazol-5(2H)-ylidene]ethyl phosphate</name>
        <dbReference type="ChEBI" id="CHEBI:62899"/>
    </ligand>
</feature>
<comment type="catalytic activity">
    <reaction evidence="9 10">
        <text>2-[(2R,5Z)-2-carboxy-4-methylthiazol-5(2H)-ylidene]ethyl phosphate + 4-amino-2-methyl-5-(diphosphooxymethyl)pyrimidine + 2 H(+) = thiamine phosphate + CO2 + diphosphate</text>
        <dbReference type="Rhea" id="RHEA:47844"/>
        <dbReference type="ChEBI" id="CHEBI:15378"/>
        <dbReference type="ChEBI" id="CHEBI:16526"/>
        <dbReference type="ChEBI" id="CHEBI:33019"/>
        <dbReference type="ChEBI" id="CHEBI:37575"/>
        <dbReference type="ChEBI" id="CHEBI:57841"/>
        <dbReference type="ChEBI" id="CHEBI:62899"/>
        <dbReference type="EC" id="2.5.1.3"/>
    </reaction>
</comment>
<dbReference type="Pfam" id="PF02581">
    <property type="entry name" value="TMP-TENI"/>
    <property type="match status" value="1"/>
</dbReference>
<feature type="binding site" evidence="10">
    <location>
        <begin position="219"/>
        <end position="220"/>
    </location>
    <ligand>
        <name>2-[(2R,5Z)-2-carboxy-4-methylthiazol-5(2H)-ylidene]ethyl phosphate</name>
        <dbReference type="ChEBI" id="CHEBI:62899"/>
    </ligand>
</feature>
<comment type="catalytic activity">
    <reaction evidence="8 10">
        <text>2-(2-carboxy-4-methylthiazol-5-yl)ethyl phosphate + 4-amino-2-methyl-5-(diphosphooxymethyl)pyrimidine + 2 H(+) = thiamine phosphate + CO2 + diphosphate</text>
        <dbReference type="Rhea" id="RHEA:47848"/>
        <dbReference type="ChEBI" id="CHEBI:15378"/>
        <dbReference type="ChEBI" id="CHEBI:16526"/>
        <dbReference type="ChEBI" id="CHEBI:33019"/>
        <dbReference type="ChEBI" id="CHEBI:37575"/>
        <dbReference type="ChEBI" id="CHEBI:57841"/>
        <dbReference type="ChEBI" id="CHEBI:62890"/>
        <dbReference type="EC" id="2.5.1.3"/>
    </reaction>
</comment>
<keyword evidence="4 10" id="KW-0479">Metal-binding</keyword>
<accession>A0ABS5TEL1</accession>
<keyword evidence="3 10" id="KW-0808">Transferase</keyword>
<dbReference type="RefSeq" id="WP_214155820.1">
    <property type="nucleotide sequence ID" value="NZ_JAHBAY010000004.1"/>
</dbReference>
<evidence type="ECO:0000256" key="9">
    <source>
        <dbReference type="ARBA" id="ARBA00047883"/>
    </source>
</evidence>
<dbReference type="InterPro" id="IPR022998">
    <property type="entry name" value="ThiamineP_synth_TenI"/>
</dbReference>
<evidence type="ECO:0000256" key="11">
    <source>
        <dbReference type="SAM" id="MobiDB-lite"/>
    </source>
</evidence>
<feature type="binding site" evidence="10">
    <location>
        <begin position="143"/>
        <end position="145"/>
    </location>
    <ligand>
        <name>2-[(2R,5Z)-2-carboxy-4-methylthiazol-5(2H)-ylidene]ethyl phosphate</name>
        <dbReference type="ChEBI" id="CHEBI:62899"/>
    </ligand>
</feature>
<protein>
    <recommendedName>
        <fullName evidence="10">Thiamine-phosphate synthase</fullName>
        <shortName evidence="10">TP synthase</shortName>
        <shortName evidence="10">TPS</shortName>
        <ecNumber evidence="10">2.5.1.3</ecNumber>
    </recommendedName>
    <alternativeName>
        <fullName evidence="10">Thiamine-phosphate pyrophosphorylase</fullName>
        <shortName evidence="10">TMP pyrophosphorylase</shortName>
        <shortName evidence="10">TMP-PPase</shortName>
    </alternativeName>
</protein>
<gene>
    <name evidence="10" type="primary">thiE</name>
    <name evidence="13" type="ORF">KIH74_11345</name>
</gene>
<dbReference type="EC" id="2.5.1.3" evidence="10"/>
<comment type="catalytic activity">
    <reaction evidence="7 10">
        <text>4-methyl-5-(2-phosphooxyethyl)-thiazole + 4-amino-2-methyl-5-(diphosphooxymethyl)pyrimidine + H(+) = thiamine phosphate + diphosphate</text>
        <dbReference type="Rhea" id="RHEA:22328"/>
        <dbReference type="ChEBI" id="CHEBI:15378"/>
        <dbReference type="ChEBI" id="CHEBI:33019"/>
        <dbReference type="ChEBI" id="CHEBI:37575"/>
        <dbReference type="ChEBI" id="CHEBI:57841"/>
        <dbReference type="ChEBI" id="CHEBI:58296"/>
        <dbReference type="EC" id="2.5.1.3"/>
    </reaction>
</comment>
<feature type="binding site" evidence="10">
    <location>
        <position position="72"/>
    </location>
    <ligand>
        <name>Mg(2+)</name>
        <dbReference type="ChEBI" id="CHEBI:18420"/>
    </ligand>
</feature>
<evidence type="ECO:0000256" key="4">
    <source>
        <dbReference type="ARBA" id="ARBA00022723"/>
    </source>
</evidence>
<name>A0ABS5TEL1_9ACTN</name>
<dbReference type="CDD" id="cd00564">
    <property type="entry name" value="TMP_TenI"/>
    <property type="match status" value="1"/>
</dbReference>
<evidence type="ECO:0000256" key="1">
    <source>
        <dbReference type="ARBA" id="ARBA00003814"/>
    </source>
</evidence>
<feature type="binding site" evidence="10">
    <location>
        <position position="96"/>
    </location>
    <ligand>
        <name>Mg(2+)</name>
        <dbReference type="ChEBI" id="CHEBI:18420"/>
    </ligand>
</feature>
<dbReference type="EMBL" id="JAHBAY010000004">
    <property type="protein sequence ID" value="MBT0769519.1"/>
    <property type="molecule type" value="Genomic_DNA"/>
</dbReference>
<comment type="similarity">
    <text evidence="10">Belongs to the thiamine-phosphate synthase family.</text>
</comment>
<feature type="region of interest" description="Disordered" evidence="11">
    <location>
        <begin position="188"/>
        <end position="207"/>
    </location>
</feature>
<keyword evidence="14" id="KW-1185">Reference proteome</keyword>
<reference evidence="13 14" key="1">
    <citation type="submission" date="2021-05" db="EMBL/GenBank/DDBJ databases">
        <title>Kineosporia and Streptomyces sp. nov. two new marine actinobacteria isolated from Coral.</title>
        <authorList>
            <person name="Buangrab K."/>
            <person name="Sutthacheep M."/>
            <person name="Yeemin T."/>
            <person name="Harunari E."/>
            <person name="Igarashi Y."/>
            <person name="Kanchanasin P."/>
            <person name="Tanasupawat S."/>
            <person name="Phongsopitanun W."/>
        </authorList>
    </citation>
    <scope>NUCLEOTIDE SEQUENCE [LARGE SCALE GENOMIC DNA]</scope>
    <source>
        <strain evidence="13 14">J2-2</strain>
    </source>
</reference>
<evidence type="ECO:0000256" key="8">
    <source>
        <dbReference type="ARBA" id="ARBA00047851"/>
    </source>
</evidence>
<proteinExistence type="inferred from homology"/>
<feature type="binding site" evidence="10">
    <location>
        <position position="115"/>
    </location>
    <ligand>
        <name>4-amino-2-methyl-5-(diphosphooxymethyl)pyrimidine</name>
        <dbReference type="ChEBI" id="CHEBI:57841"/>
    </ligand>
</feature>
<dbReference type="Gene3D" id="3.20.20.70">
    <property type="entry name" value="Aldolase class I"/>
    <property type="match status" value="1"/>
</dbReference>
<dbReference type="InterPro" id="IPR013785">
    <property type="entry name" value="Aldolase_TIM"/>
</dbReference>
<evidence type="ECO:0000259" key="12">
    <source>
        <dbReference type="Pfam" id="PF02581"/>
    </source>
</evidence>
<comment type="function">
    <text evidence="1 10">Condenses 4-methyl-5-(beta-hydroxyethyl)thiazole monophosphate (THZ-P) and 2-methyl-4-amino-5-hydroxymethyl pyrimidine pyrophosphate (HMP-PP) to form thiamine monophosphate (TMP).</text>
</comment>
<evidence type="ECO:0000256" key="10">
    <source>
        <dbReference type="HAMAP-Rule" id="MF_00097"/>
    </source>
</evidence>
<evidence type="ECO:0000256" key="5">
    <source>
        <dbReference type="ARBA" id="ARBA00022842"/>
    </source>
</evidence>
<comment type="pathway">
    <text evidence="2 10">Cofactor biosynthesis; thiamine diphosphate biosynthesis; thiamine phosphate from 4-amino-2-methyl-5-diphosphomethylpyrimidine and 4-methyl-5-(2-phosphoethyl)-thiazole: step 1/1.</text>
</comment>
<evidence type="ECO:0000313" key="14">
    <source>
        <dbReference type="Proteomes" id="UP001197247"/>
    </source>
</evidence>
<evidence type="ECO:0000256" key="6">
    <source>
        <dbReference type="ARBA" id="ARBA00022977"/>
    </source>
</evidence>
<keyword evidence="5 10" id="KW-0460">Magnesium</keyword>
<keyword evidence="6 10" id="KW-0784">Thiamine biosynthesis</keyword>